<evidence type="ECO:0000256" key="3">
    <source>
        <dbReference type="ARBA" id="ARBA00022553"/>
    </source>
</evidence>
<keyword evidence="3" id="KW-0597">Phosphoprotein</keyword>
<dbReference type="InterPro" id="IPR004358">
    <property type="entry name" value="Sig_transdc_His_kin-like_C"/>
</dbReference>
<dbReference type="InterPro" id="IPR036097">
    <property type="entry name" value="HisK_dim/P_sf"/>
</dbReference>
<dbReference type="SUPFAM" id="SSF47384">
    <property type="entry name" value="Homodimeric domain of signal transducing histidine kinase"/>
    <property type="match status" value="1"/>
</dbReference>
<evidence type="ECO:0000313" key="8">
    <source>
        <dbReference type="Proteomes" id="UP000488299"/>
    </source>
</evidence>
<dbReference type="Pfam" id="PF08448">
    <property type="entry name" value="PAS_4"/>
    <property type="match status" value="1"/>
</dbReference>
<dbReference type="InterPro" id="IPR000014">
    <property type="entry name" value="PAS"/>
</dbReference>
<keyword evidence="5" id="KW-0418">Kinase</keyword>
<dbReference type="Pfam" id="PF02518">
    <property type="entry name" value="HATPase_c"/>
    <property type="match status" value="1"/>
</dbReference>
<dbReference type="GO" id="GO:0000155">
    <property type="term" value="F:phosphorelay sensor kinase activity"/>
    <property type="evidence" value="ECO:0007669"/>
    <property type="project" value="InterPro"/>
</dbReference>
<evidence type="ECO:0000256" key="4">
    <source>
        <dbReference type="ARBA" id="ARBA00022679"/>
    </source>
</evidence>
<dbReference type="SUPFAM" id="SSF55785">
    <property type="entry name" value="PYP-like sensor domain (PAS domain)"/>
    <property type="match status" value="3"/>
</dbReference>
<accession>A0A7J5U6Q0</accession>
<organism evidence="7 8">
    <name type="scientific">Rudanella paleaurantiibacter</name>
    <dbReference type="NCBI Taxonomy" id="2614655"/>
    <lineage>
        <taxon>Bacteria</taxon>
        <taxon>Pseudomonadati</taxon>
        <taxon>Bacteroidota</taxon>
        <taxon>Cytophagia</taxon>
        <taxon>Cytophagales</taxon>
        <taxon>Cytophagaceae</taxon>
        <taxon>Rudanella</taxon>
    </lineage>
</organism>
<dbReference type="PRINTS" id="PR00344">
    <property type="entry name" value="BCTRLSENSOR"/>
</dbReference>
<dbReference type="PROSITE" id="PS50109">
    <property type="entry name" value="HIS_KIN"/>
    <property type="match status" value="1"/>
</dbReference>
<dbReference type="Gene3D" id="1.10.287.130">
    <property type="match status" value="1"/>
</dbReference>
<dbReference type="EMBL" id="WELI01000001">
    <property type="protein sequence ID" value="KAB7732830.1"/>
    <property type="molecule type" value="Genomic_DNA"/>
</dbReference>
<evidence type="ECO:0000256" key="1">
    <source>
        <dbReference type="ARBA" id="ARBA00000085"/>
    </source>
</evidence>
<comment type="caution">
    <text evidence="7">The sequence shown here is derived from an EMBL/GenBank/DDBJ whole genome shotgun (WGS) entry which is preliminary data.</text>
</comment>
<protein>
    <recommendedName>
        <fullName evidence="2">histidine kinase</fullName>
        <ecNumber evidence="2">2.7.13.3</ecNumber>
    </recommendedName>
</protein>
<dbReference type="InterPro" id="IPR052162">
    <property type="entry name" value="Sensor_kinase/Photoreceptor"/>
</dbReference>
<dbReference type="RefSeq" id="WP_152122476.1">
    <property type="nucleotide sequence ID" value="NZ_WELI01000001.1"/>
</dbReference>
<dbReference type="AlphaFoldDB" id="A0A7J5U6Q0"/>
<dbReference type="EC" id="2.7.13.3" evidence="2"/>
<evidence type="ECO:0000259" key="6">
    <source>
        <dbReference type="PROSITE" id="PS50109"/>
    </source>
</evidence>
<feature type="domain" description="Histidine kinase" evidence="6">
    <location>
        <begin position="658"/>
        <end position="884"/>
    </location>
</feature>
<comment type="catalytic activity">
    <reaction evidence="1">
        <text>ATP + protein L-histidine = ADP + protein N-phospho-L-histidine.</text>
        <dbReference type="EC" id="2.7.13.3"/>
    </reaction>
</comment>
<dbReference type="Gene3D" id="3.30.450.20">
    <property type="entry name" value="PAS domain"/>
    <property type="match status" value="4"/>
</dbReference>
<dbReference type="InterPro" id="IPR003661">
    <property type="entry name" value="HisK_dim/P_dom"/>
</dbReference>
<dbReference type="InterPro" id="IPR005467">
    <property type="entry name" value="His_kinase_dom"/>
</dbReference>
<dbReference type="InterPro" id="IPR013656">
    <property type="entry name" value="PAS_4"/>
</dbReference>
<dbReference type="InterPro" id="IPR035965">
    <property type="entry name" value="PAS-like_dom_sf"/>
</dbReference>
<keyword evidence="4" id="KW-0808">Transferase</keyword>
<gene>
    <name evidence="7" type="ORF">F5984_02455</name>
</gene>
<proteinExistence type="predicted"/>
<dbReference type="PANTHER" id="PTHR43304:SF1">
    <property type="entry name" value="PAC DOMAIN-CONTAINING PROTEIN"/>
    <property type="match status" value="1"/>
</dbReference>
<keyword evidence="8" id="KW-1185">Reference proteome</keyword>
<dbReference type="Gene3D" id="3.30.565.10">
    <property type="entry name" value="Histidine kinase-like ATPase, C-terminal domain"/>
    <property type="match status" value="1"/>
</dbReference>
<evidence type="ECO:0000256" key="5">
    <source>
        <dbReference type="ARBA" id="ARBA00022777"/>
    </source>
</evidence>
<reference evidence="7 8" key="1">
    <citation type="submission" date="2019-10" db="EMBL/GenBank/DDBJ databases">
        <title>Rudanella paleaurantiibacter sp. nov., isolated from sludge.</title>
        <authorList>
            <person name="Xu S.Q."/>
        </authorList>
    </citation>
    <scope>NUCLEOTIDE SEQUENCE [LARGE SCALE GENOMIC DNA]</scope>
    <source>
        <strain evidence="7 8">HX-22-17</strain>
    </source>
</reference>
<dbReference type="CDD" id="cd00130">
    <property type="entry name" value="PAS"/>
    <property type="match status" value="1"/>
</dbReference>
<sequence length="884" mass="99561">MLSVQLPESQFFELLDTLPGAVVWMQCIRNNQGEPINFRVRFVSEQAGKLADTFGVSSPETLLLSGESPSTTEQAHFRQLVNVLQTGQPYQITQGHLTGEYRAMADGVLRLMKPSPVEANPGSRSRAMIEGTTQGIMLLEPVFADDAIVDFRILGANSALSVMTHVTPAEAIGRLHSEVFPQYRADGFFGQFCATYTDGQPRRVESYYSDEQLQGWFEVAAVRHGNGLVLTFSNSTEARQYKKALEETNTYLQRIIDSSQTGILVLKPVHNETGELIDFQFTRSSRLTEAFVGQQPEVLRQVLVERWANIIREPALMERYRHTYHTGENVRFETNYNLDGFDVWFNVQCTRQDDEVLVTFTDITALKKTQQTLEWQLSRNREQAGLLNSILDSSDNGIMAFEAIRSPEDGNKIVDFRFLMANQASSNITGRPPASVIGRTLLRVFPGNADSGLFDGYVHTTETGEPYRTEVYYNYDGLDFWLTISTHKLGDGFVVTFSDVSALKRATRIVEQSAMELQTIINSSQTGIILYEPVKSEQGELVDFRIRRANRQIAGYMRMEPEDMVGALASEWFPNYKNEGLFAQYCQTYHTGETLHFDFNYEDSEMSFWFDIISTKMGDDVLVTLVDYTTLKRLQQQLEGSVADLQRSNDNLQQFAYVASHDLQEPLRKIQAFGDVLKLNYAPLLGEGADIIARMQASAMRMSTLIRDLLEYSRLSTQAMPMGPVALNDVVGLVLEDLDVPIGETHASIEYADLPTVRGEESQLRQLFQNLISNALKFRKPDTQPVVTVRARTVVAAELPADVSPVRKASRYHMITVSDNGIGFDERYRERIFQVFQRLHSKLQYPGTGIGLAIVQKVVDNHGGAITAFSTMDEGATFVVYLPY</sequence>
<dbReference type="SMART" id="SM00091">
    <property type="entry name" value="PAS"/>
    <property type="match status" value="4"/>
</dbReference>
<evidence type="ECO:0000256" key="2">
    <source>
        <dbReference type="ARBA" id="ARBA00012438"/>
    </source>
</evidence>
<dbReference type="CDD" id="cd00082">
    <property type="entry name" value="HisKA"/>
    <property type="match status" value="1"/>
</dbReference>
<dbReference type="Pfam" id="PF00512">
    <property type="entry name" value="HisKA"/>
    <property type="match status" value="1"/>
</dbReference>
<name>A0A7J5U6Q0_9BACT</name>
<dbReference type="Proteomes" id="UP000488299">
    <property type="component" value="Unassembled WGS sequence"/>
</dbReference>
<dbReference type="InterPro" id="IPR003594">
    <property type="entry name" value="HATPase_dom"/>
</dbReference>
<dbReference type="SMART" id="SM00387">
    <property type="entry name" value="HATPase_c"/>
    <property type="match status" value="1"/>
</dbReference>
<dbReference type="PANTHER" id="PTHR43304">
    <property type="entry name" value="PHYTOCHROME-LIKE PROTEIN CPH1"/>
    <property type="match status" value="1"/>
</dbReference>
<evidence type="ECO:0000313" key="7">
    <source>
        <dbReference type="EMBL" id="KAB7732830.1"/>
    </source>
</evidence>
<dbReference type="InterPro" id="IPR036890">
    <property type="entry name" value="HATPase_C_sf"/>
</dbReference>
<dbReference type="SUPFAM" id="SSF55874">
    <property type="entry name" value="ATPase domain of HSP90 chaperone/DNA topoisomerase II/histidine kinase"/>
    <property type="match status" value="1"/>
</dbReference>
<dbReference type="SMART" id="SM00388">
    <property type="entry name" value="HisKA"/>
    <property type="match status" value="1"/>
</dbReference>